<gene>
    <name evidence="2" type="ORF">GGR48_000271</name>
</gene>
<dbReference type="GO" id="GO:0007165">
    <property type="term" value="P:signal transduction"/>
    <property type="evidence" value="ECO:0007669"/>
    <property type="project" value="InterPro"/>
</dbReference>
<comment type="caution">
    <text evidence="2">The sequence shown here is derived from an EMBL/GenBank/DDBJ whole genome shotgun (WGS) entry which is preliminary data.</text>
</comment>
<dbReference type="PANTHER" id="PTHR22617:SF23">
    <property type="entry name" value="CHEMOTAXIS PROTEIN CHEW"/>
    <property type="match status" value="1"/>
</dbReference>
<organism evidence="2 3">
    <name type="scientific">Sphingomonas pseudosanguinis</name>
    <dbReference type="NCBI Taxonomy" id="413712"/>
    <lineage>
        <taxon>Bacteria</taxon>
        <taxon>Pseudomonadati</taxon>
        <taxon>Pseudomonadota</taxon>
        <taxon>Alphaproteobacteria</taxon>
        <taxon>Sphingomonadales</taxon>
        <taxon>Sphingomonadaceae</taxon>
        <taxon>Sphingomonas</taxon>
    </lineage>
</organism>
<keyword evidence="3" id="KW-1185">Reference proteome</keyword>
<dbReference type="InterPro" id="IPR002545">
    <property type="entry name" value="CheW-lke_dom"/>
</dbReference>
<dbReference type="Pfam" id="PF01584">
    <property type="entry name" value="CheW"/>
    <property type="match status" value="1"/>
</dbReference>
<accession>A0A7W6A948</accession>
<protein>
    <submittedName>
        <fullName evidence="2">Purine-binding chemotaxis protein CheW</fullName>
    </submittedName>
</protein>
<dbReference type="PANTHER" id="PTHR22617">
    <property type="entry name" value="CHEMOTAXIS SENSOR HISTIDINE KINASE-RELATED"/>
    <property type="match status" value="1"/>
</dbReference>
<dbReference type="GO" id="GO:0005829">
    <property type="term" value="C:cytosol"/>
    <property type="evidence" value="ECO:0007669"/>
    <property type="project" value="TreeGrafter"/>
</dbReference>
<dbReference type="EMBL" id="JACIDH010000001">
    <property type="protein sequence ID" value="MBB3877868.1"/>
    <property type="molecule type" value="Genomic_DNA"/>
</dbReference>
<dbReference type="Gene3D" id="2.30.30.40">
    <property type="entry name" value="SH3 Domains"/>
    <property type="match status" value="1"/>
</dbReference>
<dbReference type="InterPro" id="IPR036061">
    <property type="entry name" value="CheW-like_dom_sf"/>
</dbReference>
<dbReference type="AlphaFoldDB" id="A0A7W6A948"/>
<dbReference type="GO" id="GO:0006935">
    <property type="term" value="P:chemotaxis"/>
    <property type="evidence" value="ECO:0007669"/>
    <property type="project" value="InterPro"/>
</dbReference>
<dbReference type="Gene3D" id="2.40.50.180">
    <property type="entry name" value="CheA-289, Domain 4"/>
    <property type="match status" value="1"/>
</dbReference>
<dbReference type="SMART" id="SM00260">
    <property type="entry name" value="CheW"/>
    <property type="match status" value="1"/>
</dbReference>
<proteinExistence type="predicted"/>
<dbReference type="RefSeq" id="WP_183950081.1">
    <property type="nucleotide sequence ID" value="NZ_CP189888.1"/>
</dbReference>
<evidence type="ECO:0000313" key="3">
    <source>
        <dbReference type="Proteomes" id="UP000538670"/>
    </source>
</evidence>
<name>A0A7W6A948_9SPHN</name>
<dbReference type="SUPFAM" id="SSF50341">
    <property type="entry name" value="CheW-like"/>
    <property type="match status" value="1"/>
</dbReference>
<reference evidence="2 3" key="1">
    <citation type="submission" date="2020-08" db="EMBL/GenBank/DDBJ databases">
        <title>Genomic Encyclopedia of Type Strains, Phase IV (KMG-IV): sequencing the most valuable type-strain genomes for metagenomic binning, comparative biology and taxonomic classification.</title>
        <authorList>
            <person name="Goeker M."/>
        </authorList>
    </citation>
    <scope>NUCLEOTIDE SEQUENCE [LARGE SCALE GENOMIC DNA]</scope>
    <source>
        <strain evidence="2 3">DSM 19512</strain>
    </source>
</reference>
<feature type="domain" description="CheW-like" evidence="1">
    <location>
        <begin position="7"/>
        <end position="154"/>
    </location>
</feature>
<evidence type="ECO:0000313" key="2">
    <source>
        <dbReference type="EMBL" id="MBB3877868.1"/>
    </source>
</evidence>
<sequence length="165" mass="17304">MSAPSGDIQVVVFGLGEEEFALPVTAVREILDHRPAYRMPGAPAWFLGLTDVRGDSVPMVDLRVRLGMIAADTTLATRILVVDIPQGQDGTPAMALGLVVDRVLDVSTFGPDAIEASPDIGGRWRSDQIAAILRRGTGFVALLDPARLFAGTDGVNALNGLGLAA</sequence>
<evidence type="ECO:0000259" key="1">
    <source>
        <dbReference type="PROSITE" id="PS50851"/>
    </source>
</evidence>
<dbReference type="PROSITE" id="PS50851">
    <property type="entry name" value="CHEW"/>
    <property type="match status" value="1"/>
</dbReference>
<dbReference type="Proteomes" id="UP000538670">
    <property type="component" value="Unassembled WGS sequence"/>
</dbReference>
<dbReference type="InterPro" id="IPR039315">
    <property type="entry name" value="CheW"/>
</dbReference>